<feature type="region of interest" description="Disordered" evidence="3">
    <location>
        <begin position="440"/>
        <end position="486"/>
    </location>
</feature>
<keyword evidence="7" id="KW-1185">Reference proteome</keyword>
<evidence type="ECO:0000256" key="3">
    <source>
        <dbReference type="SAM" id="MobiDB-lite"/>
    </source>
</evidence>
<accession>A0ABP5Z6K9</accession>
<evidence type="ECO:0000313" key="6">
    <source>
        <dbReference type="EMBL" id="GAA2493312.1"/>
    </source>
</evidence>
<dbReference type="Pfam" id="PF00149">
    <property type="entry name" value="Metallophos"/>
    <property type="match status" value="1"/>
</dbReference>
<keyword evidence="2" id="KW-0378">Hydrolase</keyword>
<dbReference type="Gene3D" id="3.60.21.10">
    <property type="match status" value="1"/>
</dbReference>
<feature type="transmembrane region" description="Helical" evidence="4">
    <location>
        <begin position="91"/>
        <end position="111"/>
    </location>
</feature>
<feature type="transmembrane region" description="Helical" evidence="4">
    <location>
        <begin position="118"/>
        <end position="139"/>
    </location>
</feature>
<sequence>MGLGVVGGVEQPVGPVDTVMSLRPSFTGGTEVAVPPLGSLELSSHHAPLRLRVDVDRLDPERAGALVDRPERLAGLDEEVARDVRSGATALVLRSSAAAAGGAAALALAVYRRPRRALLAGGLALALMAGSGLAARATWNPTSVLEPKFSGLLSSAPNVVGNARSIVSDFDAYQQELASLVTNVTKLYEAASSLPAYSPDPTTLRVLHVSDIHLNPAAWEIVRSMVDQYGIDVIVDTGDLMDHGTKAENGFTESIGTLGAPYVWVRGNHDSEETQKAVARQKNAHVVDDGKVVTVEGLRIAGIGDPQFTPDRSVVPAGDPAERRAGRELAASIRAEKALGRPVDIAVAHNPVAAAETAGTVPLALAGHTHRRDTSVLEGGTRLFVQGSTGGGGLRAVEDEVPQEVQASVLYLDRDSHQLQAWDDITLGGLGLSTAEVSRHLPPEGLEDGKSGAEPSGAPGADGTPGPSGASPEPSGGAGTGRQEED</sequence>
<proteinExistence type="predicted"/>
<keyword evidence="4" id="KW-1133">Transmembrane helix</keyword>
<dbReference type="InterPro" id="IPR004843">
    <property type="entry name" value="Calcineurin-like_PHP"/>
</dbReference>
<dbReference type="EMBL" id="BAAATA010000017">
    <property type="protein sequence ID" value="GAA2493312.1"/>
    <property type="molecule type" value="Genomic_DNA"/>
</dbReference>
<evidence type="ECO:0000256" key="1">
    <source>
        <dbReference type="ARBA" id="ARBA00022723"/>
    </source>
</evidence>
<organism evidence="6 7">
    <name type="scientific">Streptomyces thermolineatus</name>
    <dbReference type="NCBI Taxonomy" id="44033"/>
    <lineage>
        <taxon>Bacteria</taxon>
        <taxon>Bacillati</taxon>
        <taxon>Actinomycetota</taxon>
        <taxon>Actinomycetes</taxon>
        <taxon>Kitasatosporales</taxon>
        <taxon>Streptomycetaceae</taxon>
        <taxon>Streptomyces</taxon>
    </lineage>
</organism>
<comment type="caution">
    <text evidence="6">The sequence shown here is derived from an EMBL/GenBank/DDBJ whole genome shotgun (WGS) entry which is preliminary data.</text>
</comment>
<dbReference type="PANTHER" id="PTHR31302:SF31">
    <property type="entry name" value="PHOSPHODIESTERASE YAEI"/>
    <property type="match status" value="1"/>
</dbReference>
<feature type="compositionally biased region" description="Basic and acidic residues" evidence="3">
    <location>
        <begin position="440"/>
        <end position="451"/>
    </location>
</feature>
<reference evidence="7" key="1">
    <citation type="journal article" date="2019" name="Int. J. Syst. Evol. Microbiol.">
        <title>The Global Catalogue of Microorganisms (GCM) 10K type strain sequencing project: providing services to taxonomists for standard genome sequencing and annotation.</title>
        <authorList>
            <consortium name="The Broad Institute Genomics Platform"/>
            <consortium name="The Broad Institute Genome Sequencing Center for Infectious Disease"/>
            <person name="Wu L."/>
            <person name="Ma J."/>
        </authorList>
    </citation>
    <scope>NUCLEOTIDE SEQUENCE [LARGE SCALE GENOMIC DNA]</scope>
    <source>
        <strain evidence="7">JCM 6307</strain>
    </source>
</reference>
<keyword evidence="1" id="KW-0479">Metal-binding</keyword>
<dbReference type="Proteomes" id="UP001501358">
    <property type="component" value="Unassembled WGS sequence"/>
</dbReference>
<keyword evidence="4" id="KW-0812">Transmembrane</keyword>
<dbReference type="InterPro" id="IPR051158">
    <property type="entry name" value="Metallophosphoesterase_sf"/>
</dbReference>
<name>A0ABP5Z6K9_9ACTN</name>
<dbReference type="SUPFAM" id="SSF56300">
    <property type="entry name" value="Metallo-dependent phosphatases"/>
    <property type="match status" value="1"/>
</dbReference>
<evidence type="ECO:0000256" key="2">
    <source>
        <dbReference type="ARBA" id="ARBA00022801"/>
    </source>
</evidence>
<keyword evidence="4" id="KW-0472">Membrane</keyword>
<gene>
    <name evidence="6" type="ORF">GCM10010406_31740</name>
</gene>
<feature type="domain" description="Calcineurin-like phosphoesterase" evidence="5">
    <location>
        <begin position="204"/>
        <end position="371"/>
    </location>
</feature>
<evidence type="ECO:0000259" key="5">
    <source>
        <dbReference type="Pfam" id="PF00149"/>
    </source>
</evidence>
<dbReference type="InterPro" id="IPR029052">
    <property type="entry name" value="Metallo-depent_PP-like"/>
</dbReference>
<feature type="compositionally biased region" description="Low complexity" evidence="3">
    <location>
        <begin position="464"/>
        <end position="475"/>
    </location>
</feature>
<protein>
    <submittedName>
        <fullName evidence="6">Metallophosphoesterase</fullName>
    </submittedName>
</protein>
<dbReference type="PANTHER" id="PTHR31302">
    <property type="entry name" value="TRANSMEMBRANE PROTEIN WITH METALLOPHOSPHOESTERASE DOMAIN-RELATED"/>
    <property type="match status" value="1"/>
</dbReference>
<evidence type="ECO:0000256" key="4">
    <source>
        <dbReference type="SAM" id="Phobius"/>
    </source>
</evidence>
<evidence type="ECO:0000313" key="7">
    <source>
        <dbReference type="Proteomes" id="UP001501358"/>
    </source>
</evidence>